<dbReference type="NCBIfam" id="NF047578">
    <property type="entry name" value="opine_ATP_CntD"/>
    <property type="match status" value="1"/>
</dbReference>
<dbReference type="PROSITE" id="PS00211">
    <property type="entry name" value="ABC_TRANSPORTER_1"/>
    <property type="match status" value="1"/>
</dbReference>
<dbReference type="EMBL" id="JAHLZN010000012">
    <property type="protein sequence ID" value="MBU6113893.1"/>
    <property type="molecule type" value="Genomic_DNA"/>
</dbReference>
<dbReference type="RefSeq" id="WP_216683610.1">
    <property type="nucleotide sequence ID" value="NZ_JAHLZN010000012.1"/>
</dbReference>
<dbReference type="NCBIfam" id="NF047576">
    <property type="entry name" value="opine_ATP_CntF"/>
    <property type="match status" value="1"/>
</dbReference>
<reference evidence="7 8" key="1">
    <citation type="submission" date="2021-06" db="EMBL/GenBank/DDBJ databases">
        <title>Staphylococcus lentus K169 genome sequencing.</title>
        <authorList>
            <person name="Sundareshan S."/>
            <person name="Akhila D.S."/>
            <person name="Prachi D."/>
            <person name="Sivakumar R."/>
            <person name="Rajendhran J."/>
            <person name="Isloor S."/>
            <person name="Hegde N.R."/>
        </authorList>
    </citation>
    <scope>NUCLEOTIDE SEQUENCE [LARGE SCALE GENOMIC DNA]</scope>
    <source>
        <strain evidence="7 8">K169</strain>
    </source>
</reference>
<evidence type="ECO:0000256" key="3">
    <source>
        <dbReference type="ARBA" id="ARBA00022448"/>
    </source>
</evidence>
<evidence type="ECO:0000313" key="7">
    <source>
        <dbReference type="EMBL" id="MBU6113893.1"/>
    </source>
</evidence>
<keyword evidence="5" id="KW-0472">Membrane</keyword>
<evidence type="ECO:0000256" key="2">
    <source>
        <dbReference type="ARBA" id="ARBA00005417"/>
    </source>
</evidence>
<name>A0ABS6GWT0_MAMLE</name>
<protein>
    <submittedName>
        <fullName evidence="7">ABC transporter ATP-binding protein</fullName>
    </submittedName>
</protein>
<dbReference type="InterPro" id="IPR017871">
    <property type="entry name" value="ABC_transporter-like_CS"/>
</dbReference>
<keyword evidence="4" id="KW-1003">Cell membrane</keyword>
<dbReference type="SMART" id="SM00382">
    <property type="entry name" value="AAA"/>
    <property type="match status" value="1"/>
</dbReference>
<feature type="domain" description="ABC transporter" evidence="6">
    <location>
        <begin position="6"/>
        <end position="251"/>
    </location>
</feature>
<keyword evidence="3" id="KW-0813">Transport</keyword>
<organism evidence="7 8">
    <name type="scientific">Mammaliicoccus lentus</name>
    <name type="common">Staphylococcus lentus</name>
    <dbReference type="NCBI Taxonomy" id="42858"/>
    <lineage>
        <taxon>Bacteria</taxon>
        <taxon>Bacillati</taxon>
        <taxon>Bacillota</taxon>
        <taxon>Bacilli</taxon>
        <taxon>Bacillales</taxon>
        <taxon>Staphylococcaceae</taxon>
        <taxon>Mammaliicoccus</taxon>
    </lineage>
</organism>
<evidence type="ECO:0000313" key="8">
    <source>
        <dbReference type="Proteomes" id="UP000770161"/>
    </source>
</evidence>
<comment type="caution">
    <text evidence="7">The sequence shown here is derived from an EMBL/GenBank/DDBJ whole genome shotgun (WGS) entry which is preliminary data.</text>
</comment>
<dbReference type="InterPro" id="IPR003593">
    <property type="entry name" value="AAA+_ATPase"/>
</dbReference>
<dbReference type="Proteomes" id="UP000770161">
    <property type="component" value="Unassembled WGS sequence"/>
</dbReference>
<dbReference type="GO" id="GO:0005524">
    <property type="term" value="F:ATP binding"/>
    <property type="evidence" value="ECO:0007669"/>
    <property type="project" value="UniProtKB-KW"/>
</dbReference>
<dbReference type="PANTHER" id="PTHR43297:SF2">
    <property type="entry name" value="DIPEPTIDE TRANSPORT ATP-BINDING PROTEIN DPPD"/>
    <property type="match status" value="1"/>
</dbReference>
<dbReference type="InterPro" id="IPR050388">
    <property type="entry name" value="ABC_Ni/Peptide_Import"/>
</dbReference>
<comment type="subcellular location">
    <subcellularLocation>
        <location evidence="1">Cell membrane</location>
        <topology evidence="1">Peripheral membrane protein</topology>
    </subcellularLocation>
</comment>
<sequence length="271" mass="30688">MTLLNVKELSIMDIWTGKQLVSDINFDVKKAETIGLIGESGSGKSITCKSVMGLNQDRLKITGTVEFDGVSLLDLKEKEIRRHRGRDIAMVMQQGSRAFNPSIPVGKQMYQTMRVHSDLSIKEIEEALIKSMTYMSLKNPKRILKAYPHELSGGMLQRLMIALALSLKPKLIIADEPTTALDTITQYDVLEAFAKIKRELNCAMIFISHDLTVIHNIADRVVVMKDGNIVEKGFKEDVFHRPKHDYTTYLLSTKKKVNDHFKRVLRGEQNA</sequence>
<keyword evidence="7" id="KW-0067">ATP-binding</keyword>
<dbReference type="PROSITE" id="PS50893">
    <property type="entry name" value="ABC_TRANSPORTER_2"/>
    <property type="match status" value="1"/>
</dbReference>
<comment type="similarity">
    <text evidence="2">Belongs to the ABC transporter superfamily.</text>
</comment>
<keyword evidence="8" id="KW-1185">Reference proteome</keyword>
<evidence type="ECO:0000256" key="4">
    <source>
        <dbReference type="ARBA" id="ARBA00022475"/>
    </source>
</evidence>
<dbReference type="InterPro" id="IPR003439">
    <property type="entry name" value="ABC_transporter-like_ATP-bd"/>
</dbReference>
<keyword evidence="7" id="KW-0547">Nucleotide-binding</keyword>
<gene>
    <name evidence="7" type="ORF">KQ656_07975</name>
</gene>
<accession>A0ABS6GWT0</accession>
<evidence type="ECO:0000256" key="5">
    <source>
        <dbReference type="ARBA" id="ARBA00023136"/>
    </source>
</evidence>
<evidence type="ECO:0000256" key="1">
    <source>
        <dbReference type="ARBA" id="ARBA00004202"/>
    </source>
</evidence>
<dbReference type="CDD" id="cd03257">
    <property type="entry name" value="ABC_NikE_OppD_transporters"/>
    <property type="match status" value="1"/>
</dbReference>
<dbReference type="Pfam" id="PF00005">
    <property type="entry name" value="ABC_tran"/>
    <property type="match status" value="1"/>
</dbReference>
<dbReference type="PANTHER" id="PTHR43297">
    <property type="entry name" value="OLIGOPEPTIDE TRANSPORT ATP-BINDING PROTEIN APPD"/>
    <property type="match status" value="1"/>
</dbReference>
<proteinExistence type="inferred from homology"/>
<evidence type="ECO:0000259" key="6">
    <source>
        <dbReference type="PROSITE" id="PS50893"/>
    </source>
</evidence>